<keyword evidence="2" id="KW-1133">Transmembrane helix</keyword>
<proteinExistence type="predicted"/>
<accession>A0ABX9N9K0</accession>
<organism evidence="4 5">
    <name type="scientific">Clavibacter californiensis</name>
    <dbReference type="NCBI Taxonomy" id="1401995"/>
    <lineage>
        <taxon>Bacteria</taxon>
        <taxon>Bacillati</taxon>
        <taxon>Actinomycetota</taxon>
        <taxon>Actinomycetes</taxon>
        <taxon>Micrococcales</taxon>
        <taxon>Microbacteriaceae</taxon>
        <taxon>Clavibacter</taxon>
    </lineage>
</organism>
<dbReference type="Proteomes" id="UP000265355">
    <property type="component" value="Unassembled WGS sequence"/>
</dbReference>
<evidence type="ECO:0000313" key="5">
    <source>
        <dbReference type="Proteomes" id="UP000265355"/>
    </source>
</evidence>
<feature type="domain" description="PA14" evidence="3">
    <location>
        <begin position="1309"/>
        <end position="1453"/>
    </location>
</feature>
<dbReference type="PANTHER" id="PTHR32305:SF15">
    <property type="entry name" value="PROTEIN RHSA-RELATED"/>
    <property type="match status" value="1"/>
</dbReference>
<feature type="compositionally biased region" description="Low complexity" evidence="1">
    <location>
        <begin position="608"/>
        <end position="618"/>
    </location>
</feature>
<keyword evidence="5" id="KW-1185">Reference proteome</keyword>
<keyword evidence="2" id="KW-0472">Membrane</keyword>
<feature type="compositionally biased region" description="Low complexity" evidence="1">
    <location>
        <begin position="87"/>
        <end position="101"/>
    </location>
</feature>
<evidence type="ECO:0000313" key="4">
    <source>
        <dbReference type="EMBL" id="RII94905.1"/>
    </source>
</evidence>
<evidence type="ECO:0000259" key="3">
    <source>
        <dbReference type="PROSITE" id="PS51820"/>
    </source>
</evidence>
<dbReference type="SMART" id="SM00758">
    <property type="entry name" value="PA14"/>
    <property type="match status" value="2"/>
</dbReference>
<feature type="domain" description="PA14" evidence="3">
    <location>
        <begin position="762"/>
        <end position="911"/>
    </location>
</feature>
<protein>
    <recommendedName>
        <fullName evidence="3">PA14 domain-containing protein</fullName>
    </recommendedName>
</protein>
<dbReference type="PROSITE" id="PS51820">
    <property type="entry name" value="PA14"/>
    <property type="match status" value="2"/>
</dbReference>
<gene>
    <name evidence="4" type="ORF">DZF98_00355</name>
</gene>
<feature type="region of interest" description="Disordered" evidence="1">
    <location>
        <begin position="35"/>
        <end position="107"/>
    </location>
</feature>
<reference evidence="4 5" key="1">
    <citation type="submission" date="2018-08" db="EMBL/GenBank/DDBJ databases">
        <title>Genome Sequence of Clavibacter michiganensis Subspecies type strains, and the Atypical Peach-Colored Strains Isolated from Tomato.</title>
        <authorList>
            <person name="Osdaghi E."/>
            <person name="Portier P."/>
            <person name="Briand M."/>
            <person name="Jacques M.-A."/>
        </authorList>
    </citation>
    <scope>NUCLEOTIDE SEQUENCE [LARGE SCALE GENOMIC DNA]</scope>
    <source>
        <strain evidence="4 5">CFBP 8216</strain>
    </source>
</reference>
<dbReference type="Gene3D" id="2.180.10.10">
    <property type="entry name" value="RHS repeat-associated core"/>
    <property type="match status" value="2"/>
</dbReference>
<evidence type="ECO:0000256" key="2">
    <source>
        <dbReference type="SAM" id="Phobius"/>
    </source>
</evidence>
<comment type="caution">
    <text evidence="4">The sequence shown here is derived from an EMBL/GenBank/DDBJ whole genome shotgun (WGS) entry which is preliminary data.</text>
</comment>
<feature type="transmembrane region" description="Helical" evidence="2">
    <location>
        <begin position="2145"/>
        <end position="2165"/>
    </location>
</feature>
<sequence>MAGRTVTQSIQNACRATIAGVVTFALAATLLVSTGESSQAATPDPMKVAPLSSEPYETLEPAVPGGDFDVPGEQSTPSYDQAPPESPSTEEPAPGTAEPTPVGDQTSFDADTSVLVESAEFSNTYVNKDGTHTTKLSHEPINYDVNGQWEPISTTTLADGRGGAAAIKHELEPTFSNTADDSGVLTVNAQGTAVRFSLEGAAASKLARLARPRDSQGLNQLQYNDVFDGVDLKYEVTPGAVKETLVLDSLPAAAEDSWTWRVDAPGLTLRMGEYGSIEFLDADDAVVLLMPTPVMWDSSGVKGRSEPALETIDTKLSQDGNAWNIELRPDRNWLSDSKRVYPVYVDPTTQQADMEDVYSFKSDGTVIRDGRARIGNSRDSGDRYWRSVQHYNYEQLFGKQVVAAQMYGQVAGLGTNEAWTGTVKHATAFNYNGAGDHLSWWPISSSGNAMDEGLSQRIAQWVRDGSRGNYLMSTGAEKAGAYTFKGVYNTLFVDWKEYPSAGQPVAPAPAQDSRAPLMPTLKVGSTDPEATGLNWLFYVSENPDPGGTNAAYDSDWIGTNEARVPANALKPGVKYYWRAYVRDGYDGHLGTSTVRSSAIWSFTTNAPAPTPAQTSATPGNGSVITTTTPTLSTSTSTDPNGDPVTYQFRIATGSDGKTGAVISSGWQANPTWSVPAGSLQDGGAYSWVVLTNDSYDKAEATWVNKLTVNQRIADAGPSPEDEFGGVTVNLANGNLNMQFESPSVSTLGGPMGLTFNYNSLKPRTVGLNAAYYDVNGTTGPATSWSFDSRVPNLTRVDPSIAFDWGMGAPGPGLSPEAFMAKWTGFINVPKSDSYVFGFERDNGARMRLNGETVLDQWTDDWPAPVQWGSARQVAAGPVPISVDYFENFGAAFLKLWVRTSDGKEFVVPAEWFTRDAEVLPGGWSASTALAGDSGEYSSAQVNEASVVVTDMSGTTHTFSKVSEGGYKAPDGEYGVLSVDAAGLVTITGDDGVISAFGPSGKIASITPASDALKPTSPVIEYRAGTGQLSTISDPLSKRTGAATTTFDRQIKFVYAGDTVAKVGLGITDGDANGSACPIPTGSGFTPPPAGMLCRIIYPGHVAGTPDTTRVFYDANGFLTRLVDPGNEIVDFAYVAGRLTGMRGSVANDWLAADTSRPQRAAQTTAIAYDTAGRTTSITLPAPDGLTAALRQGKKYSYGAGVSYVDVLGDTPPTAAPSNGHAQTYTFDAAYRELTVSDVVGTKSYSEWNDRDMALSSTNDEGLKTTTLYNTQDRVTDQYGPAPASCFGSDRRPLSSCPQKPPHTSTTYDQGLVGLSANYFNNPRLAGAPAAFGLGAGAAGGGLDRDWAGGAPTAGINANQWSARWTGYITFPTSGRYAISTYADDGAQVWIDDVLVVSDWKNGAPRWSYAGSVDVIAGQQSRIRVEYTNDTGSSVLTLAWTAPGGARVAVPGSALTPGYGLLSRTTVDDSVPAGVSGVAPNQVASSVTETAYGIPWLGFPTATTEDPDGLNLRTETAYEAVGSGFLRKTSRTLPASVASGGSGGANGTTYSYYGPGETLQDAFGGAVCGLPAATPQSGFLKQVTSPTPSVGAAVSSSSVYDLMGRTVGTKTTGDSDWSCTSYDARGIVVKQVIAANASYPQRTVVTSPSVSGNPLKSSIQDSSVNGSPNGATITTETDLIERVVKYTDVWGTVSSIVYSDPGNRVMSSTTTTPDLNATTQSFTYNTFGQLETTSYNGKVIADPVYAANQLASVMYPLGADKAGNGSSLTKLAKDPMGRSTGLSYSFEDGSTVSNSVVRSQTGRVIKDTVTSGSVTNVSSYTYDAAGRLTRAQIPRHDLTYAYGLNANCLASPKAGLNGNRTSFTDVKDGTRTSATSYCYDRADRLVNTTQSNAQTGANAINAANLSATNLTYDAHGNTSVLADQKIAYDTANRHLQTTLTDGTVVKYSRDALDRVVQREVSKPNAATEVQRYAYSGLADEPIAVLNGSSVVLERILDLVGGASVAMPASGAARWSYPNNHGDIFYSQGKLVSYDPFGQVIDPQTGELGSAVGDDAGPDNLSGSADYGWMGSHSKLTEHQGSISTIEMGARQYVAALGRFLEVDPVEGGVDNDYAYPTDPINEFDTTGNMAAAAAIFIPVAAAAGPIGWIALGIGAIALGVGTYMAAQSIQKSLRQARAEPRVVPRPYVATKVKPYLRQKQYTVYEISYRKNGVKHTYKFGISYQKPGVRPKSQESKCESYAKRKCKSDILYTVKGKTAARTLEYIHIRAYRAKHGKCPPGQRYSCR</sequence>
<keyword evidence="2" id="KW-0812">Transmembrane</keyword>
<feature type="region of interest" description="Disordered" evidence="1">
    <location>
        <begin position="1643"/>
        <end position="1669"/>
    </location>
</feature>
<dbReference type="InterPro" id="IPR011658">
    <property type="entry name" value="PA14_dom"/>
</dbReference>
<dbReference type="Pfam" id="PF07691">
    <property type="entry name" value="PA14"/>
    <property type="match status" value="2"/>
</dbReference>
<dbReference type="Gene3D" id="3.90.182.10">
    <property type="entry name" value="Toxin - Anthrax Protective Antigen,domain 1"/>
    <property type="match status" value="1"/>
</dbReference>
<dbReference type="SUPFAM" id="SSF56988">
    <property type="entry name" value="Anthrax protective antigen"/>
    <property type="match status" value="2"/>
</dbReference>
<dbReference type="InterPro" id="IPR050708">
    <property type="entry name" value="T6SS_VgrG/RHS"/>
</dbReference>
<dbReference type="PANTHER" id="PTHR32305">
    <property type="match status" value="1"/>
</dbReference>
<dbReference type="EMBL" id="QWEE01000001">
    <property type="protein sequence ID" value="RII94905.1"/>
    <property type="molecule type" value="Genomic_DNA"/>
</dbReference>
<dbReference type="Gene3D" id="2.60.120.380">
    <property type="match status" value="1"/>
</dbReference>
<name>A0ABX9N9K0_9MICO</name>
<feature type="compositionally biased region" description="Low complexity" evidence="1">
    <location>
        <begin position="625"/>
        <end position="637"/>
    </location>
</feature>
<evidence type="ECO:0000256" key="1">
    <source>
        <dbReference type="SAM" id="MobiDB-lite"/>
    </source>
</evidence>
<dbReference type="InterPro" id="IPR037524">
    <property type="entry name" value="PA14/GLEYA"/>
</dbReference>
<feature type="region of interest" description="Disordered" evidence="1">
    <location>
        <begin position="608"/>
        <end position="643"/>
    </location>
</feature>